<protein>
    <submittedName>
        <fullName evidence="1">Uncharacterized protein</fullName>
    </submittedName>
</protein>
<evidence type="ECO:0000313" key="2">
    <source>
        <dbReference type="Proteomes" id="UP000278475"/>
    </source>
</evidence>
<sequence>MLDSKYSGECMRVIWDEEALGYIYLSEEVKRKVEEWVKSLSKKELEKLKEYEETGDAIICPTVDFDSEGGLVVKAVKHNGEFMLIAGVHGCGFGEEYYVGILIE</sequence>
<name>A0A497EKL1_9CREN</name>
<comment type="caution">
    <text evidence="1">The sequence shown here is derived from an EMBL/GenBank/DDBJ whole genome shotgun (WGS) entry which is preliminary data.</text>
</comment>
<gene>
    <name evidence="1" type="ORF">DRJ31_10225</name>
</gene>
<accession>A0A497EKL1</accession>
<dbReference type="EMBL" id="QMQV01000195">
    <property type="protein sequence ID" value="RLE46260.1"/>
    <property type="molecule type" value="Genomic_DNA"/>
</dbReference>
<dbReference type="AlphaFoldDB" id="A0A497EKL1"/>
<evidence type="ECO:0000313" key="1">
    <source>
        <dbReference type="EMBL" id="RLE46260.1"/>
    </source>
</evidence>
<organism evidence="1 2">
    <name type="scientific">Thermoproteota archaeon</name>
    <dbReference type="NCBI Taxonomy" id="2056631"/>
    <lineage>
        <taxon>Archaea</taxon>
        <taxon>Thermoproteota</taxon>
    </lineage>
</organism>
<dbReference type="Proteomes" id="UP000278475">
    <property type="component" value="Unassembled WGS sequence"/>
</dbReference>
<proteinExistence type="predicted"/>
<reference evidence="1 2" key="1">
    <citation type="submission" date="2018-06" db="EMBL/GenBank/DDBJ databases">
        <title>Extensive metabolic versatility and redundancy in microbially diverse, dynamic hydrothermal sediments.</title>
        <authorList>
            <person name="Dombrowski N."/>
            <person name="Teske A."/>
            <person name="Baker B.J."/>
        </authorList>
    </citation>
    <scope>NUCLEOTIDE SEQUENCE [LARGE SCALE GENOMIC DNA]</scope>
    <source>
        <strain evidence="1">B66_G16</strain>
    </source>
</reference>